<protein>
    <recommendedName>
        <fullName evidence="3">Terminal repeat-encoded protein</fullName>
    </recommendedName>
</protein>
<evidence type="ECO:0000313" key="2">
    <source>
        <dbReference type="Proteomes" id="UP001432109"/>
    </source>
</evidence>
<dbReference type="Proteomes" id="UP001432109">
    <property type="component" value="Segment"/>
</dbReference>
<dbReference type="EMBL" id="PP034390">
    <property type="protein sequence ID" value="WRW34767.1"/>
    <property type="molecule type" value="Genomic_DNA"/>
</dbReference>
<gene>
    <name evidence="1" type="ORF">CF5_0027</name>
</gene>
<evidence type="ECO:0008006" key="3">
    <source>
        <dbReference type="Google" id="ProtNLM"/>
    </source>
</evidence>
<name>A0AAX4J770_9CAUD</name>
<accession>A0AAX4J770</accession>
<evidence type="ECO:0000313" key="1">
    <source>
        <dbReference type="EMBL" id="WRW34767.1"/>
    </source>
</evidence>
<proteinExistence type="predicted"/>
<reference evidence="1" key="1">
    <citation type="submission" date="2023-12" db="EMBL/GenBank/DDBJ databases">
        <title>Isolation and Characterisation of Novel Lytic Bacteriophages for therapeutic applications in Prosthetic Joint Infections.</title>
        <authorList>
            <person name="Burton N."/>
            <person name="Melo L.D.R."/>
            <person name="Pearce B."/>
            <person name="Tadesse M.D."/>
            <person name="Vryonis E."/>
            <person name="Sagona A."/>
        </authorList>
    </citation>
    <scope>NUCLEOTIDE SEQUENCE</scope>
</reference>
<sequence length="60" mass="7168">MSNDELMWRILKNDIKMKIREYQIADNITGLDEYAETEVDTLDGVIQIMEGLEREYKEEQ</sequence>
<organism evidence="1 2">
    <name type="scientific">Staphylococcus phage CF5</name>
    <dbReference type="NCBI Taxonomy" id="3113739"/>
    <lineage>
        <taxon>Viruses</taxon>
        <taxon>Duplodnaviria</taxon>
        <taxon>Heunggongvirae</taxon>
        <taxon>Uroviricota</taxon>
        <taxon>Caudoviricetes</taxon>
        <taxon>Herelleviridae</taxon>
        <taxon>Twortvirinae</taxon>
        <taxon>Silviavirus</taxon>
    </lineage>
</organism>